<dbReference type="SUPFAM" id="SSF53448">
    <property type="entry name" value="Nucleotide-diphospho-sugar transferases"/>
    <property type="match status" value="1"/>
</dbReference>
<organism evidence="10 11">
    <name type="scientific">Nannochloropsis gaditana</name>
    <dbReference type="NCBI Taxonomy" id="72520"/>
    <lineage>
        <taxon>Eukaryota</taxon>
        <taxon>Sar</taxon>
        <taxon>Stramenopiles</taxon>
        <taxon>Ochrophyta</taxon>
        <taxon>Eustigmatophyceae</taxon>
        <taxon>Eustigmatales</taxon>
        <taxon>Monodopsidaceae</taxon>
        <taxon>Nannochloropsis</taxon>
    </lineage>
</organism>
<dbReference type="InterPro" id="IPR039741">
    <property type="entry name" value="UDP-sugar_pyrophosphorylase"/>
</dbReference>
<dbReference type="OrthoDB" id="532420at2759"/>
<comment type="catalytic activity">
    <reaction evidence="7">
        <text>a monosaccharide 1-phosphate + UTP + H(+) = a UDP-monosaccharide + diphosphate</text>
        <dbReference type="Rhea" id="RHEA:13205"/>
        <dbReference type="ChEBI" id="CHEBI:15378"/>
        <dbReference type="ChEBI" id="CHEBI:33019"/>
        <dbReference type="ChEBI" id="CHEBI:46398"/>
        <dbReference type="ChEBI" id="CHEBI:140358"/>
        <dbReference type="ChEBI" id="CHEBI:140359"/>
        <dbReference type="EC" id="2.7.7.64"/>
    </reaction>
</comment>
<protein>
    <recommendedName>
        <fullName evidence="6">UTP-monosaccharide-1-phosphate uridylyltransferase</fullName>
        <ecNumber evidence="6">2.7.7.64</ecNumber>
    </recommendedName>
</protein>
<dbReference type="FunFam" id="3.90.550.10:FF:000091">
    <property type="entry name" value="UDP-sugar pyrophosphorylase"/>
    <property type="match status" value="1"/>
</dbReference>
<keyword evidence="9" id="KW-1133">Transmembrane helix</keyword>
<proteinExistence type="inferred from homology"/>
<evidence type="ECO:0000256" key="6">
    <source>
        <dbReference type="ARBA" id="ARBA00039080"/>
    </source>
</evidence>
<comment type="similarity">
    <text evidence="5">Belongs to the USP family.</text>
</comment>
<dbReference type="EC" id="2.7.7.64" evidence="6"/>
<evidence type="ECO:0000313" key="11">
    <source>
        <dbReference type="Proteomes" id="UP000019335"/>
    </source>
</evidence>
<reference evidence="10 11" key="1">
    <citation type="journal article" date="2014" name="Mol. Plant">
        <title>Chromosome Scale Genome Assembly and Transcriptome Profiling of Nannochloropsis gaditana in Nitrogen Depletion.</title>
        <authorList>
            <person name="Corteggiani Carpinelli E."/>
            <person name="Telatin A."/>
            <person name="Vitulo N."/>
            <person name="Forcato C."/>
            <person name="D'Angelo M."/>
            <person name="Schiavon R."/>
            <person name="Vezzi A."/>
            <person name="Giacometti G.M."/>
            <person name="Morosinotto T."/>
            <person name="Valle G."/>
        </authorList>
    </citation>
    <scope>NUCLEOTIDE SEQUENCE [LARGE SCALE GENOMIC DNA]</scope>
    <source>
        <strain evidence="10 11">B-31</strain>
    </source>
</reference>
<name>W7UBR1_9STRA</name>
<keyword evidence="9" id="KW-0472">Membrane</keyword>
<keyword evidence="3" id="KW-0808">Transferase</keyword>
<evidence type="ECO:0000256" key="4">
    <source>
        <dbReference type="ARBA" id="ARBA00022695"/>
    </source>
</evidence>
<dbReference type="GO" id="GO:0006048">
    <property type="term" value="P:UDP-N-acetylglucosamine biosynthetic process"/>
    <property type="evidence" value="ECO:0007669"/>
    <property type="project" value="TreeGrafter"/>
</dbReference>
<dbReference type="GO" id="GO:0003977">
    <property type="term" value="F:UDP-N-acetylglucosamine diphosphorylase activity"/>
    <property type="evidence" value="ECO:0007669"/>
    <property type="project" value="TreeGrafter"/>
</dbReference>
<feature type="compositionally biased region" description="Low complexity" evidence="8">
    <location>
        <begin position="101"/>
        <end position="112"/>
    </location>
</feature>
<dbReference type="InterPro" id="IPR029044">
    <property type="entry name" value="Nucleotide-diphossugar_trans"/>
</dbReference>
<keyword evidence="11" id="KW-1185">Reference proteome</keyword>
<evidence type="ECO:0000256" key="8">
    <source>
        <dbReference type="SAM" id="MobiDB-lite"/>
    </source>
</evidence>
<dbReference type="Proteomes" id="UP000019335">
    <property type="component" value="Chromosome 1"/>
</dbReference>
<feature type="transmembrane region" description="Helical" evidence="9">
    <location>
        <begin position="12"/>
        <end position="33"/>
    </location>
</feature>
<evidence type="ECO:0000256" key="9">
    <source>
        <dbReference type="SAM" id="Phobius"/>
    </source>
</evidence>
<feature type="region of interest" description="Disordered" evidence="8">
    <location>
        <begin position="82"/>
        <end position="112"/>
    </location>
</feature>
<dbReference type="GO" id="GO:0051748">
    <property type="term" value="F:UTP-monosaccharide-1-phosphate uridylyltransferase activity"/>
    <property type="evidence" value="ECO:0007669"/>
    <property type="project" value="UniProtKB-EC"/>
</dbReference>
<dbReference type="Pfam" id="PF01704">
    <property type="entry name" value="UDPGP"/>
    <property type="match status" value="1"/>
</dbReference>
<evidence type="ECO:0000313" key="10">
    <source>
        <dbReference type="EMBL" id="EWM30211.1"/>
    </source>
</evidence>
<evidence type="ECO:0000256" key="2">
    <source>
        <dbReference type="ARBA" id="ARBA00001946"/>
    </source>
</evidence>
<comment type="cofactor">
    <cofactor evidence="1">
        <name>Mn(2+)</name>
        <dbReference type="ChEBI" id="CHEBI:29035"/>
    </cofactor>
</comment>
<dbReference type="AlphaFoldDB" id="W7UBR1"/>
<dbReference type="PANTHER" id="PTHR11952">
    <property type="entry name" value="UDP- GLUCOSE PYROPHOSPHORYLASE"/>
    <property type="match status" value="1"/>
</dbReference>
<keyword evidence="9" id="KW-0812">Transmembrane</keyword>
<keyword evidence="4" id="KW-0548">Nucleotidyltransferase</keyword>
<dbReference type="EMBL" id="AZIL01000038">
    <property type="protein sequence ID" value="EWM30211.1"/>
    <property type="molecule type" value="Genomic_DNA"/>
</dbReference>
<feature type="compositionally biased region" description="Polar residues" evidence="8">
    <location>
        <begin position="83"/>
        <end position="100"/>
    </location>
</feature>
<evidence type="ECO:0000256" key="3">
    <source>
        <dbReference type="ARBA" id="ARBA00022679"/>
    </source>
</evidence>
<gene>
    <name evidence="10" type="ORF">Naga_100003g178</name>
</gene>
<comment type="caution">
    <text evidence="10">The sequence shown here is derived from an EMBL/GenBank/DDBJ whole genome shotgun (WGS) entry which is preliminary data.</text>
</comment>
<dbReference type="InterPro" id="IPR002618">
    <property type="entry name" value="UDPGP_fam"/>
</dbReference>
<evidence type="ECO:0000256" key="5">
    <source>
        <dbReference type="ARBA" id="ARBA00038047"/>
    </source>
</evidence>
<evidence type="ECO:0000256" key="1">
    <source>
        <dbReference type="ARBA" id="ARBA00001936"/>
    </source>
</evidence>
<dbReference type="PANTHER" id="PTHR11952:SF9">
    <property type="entry name" value="UDP-SUGAR PYROPHOSPHORYLASE"/>
    <property type="match status" value="1"/>
</dbReference>
<sequence length="731" mass="78430">MEAAPHIRGSRGPFKSAIIASSFLFFACGASIWPPRGFRGSSTHRANTCGFFPPLRLLKTSLSAGTIVPSSADCFFRRRGGATSPTSFSGKTQSPTTNPKPTLSASPSPTSASSIALKMNTVSKEEDDIFKTLIDLGQDHLFQDWPPAGEADDAKHNFFLQVQQLDKSYPGGIMAYIHKARDLLRAAVAQENPFEGMTPSVPDGQTLTYGSSEFAAAEEKGLREAAHATFVVVAGGLGERLGYGGIKLALPVESTTSTTYLEFYASYILALQARARHRTGDASLLLPLAIMTSDDTDSQTRELLERNNNFGMQDGQMTIIKQDKVPALQDSNARLASADTYTLDTKPHGHGDVHHLLLRSGLTAQWLAAGKKWVFFLQDTNALVVNSVLPALAVSATHGYDMNSICIPRKAGEASGAITKLTNRNGDSIIINVEYNQLDPLLRATTYPDGDTNDQSTGCSPFPGNANNIVMYLPNYHRVLQGEAQGVVEEFVNPKFKDSSRTAFTKPTRLECMMQDFPKLLAKEIGGKARVGFTSFEKWLSFSPAKNSLEAGAKAFAATGVPPATASSAEMDFYRAHLLKIRAVSGSRAAANLLDGPISSFADIPLETGPRIIVTPAVAVTSKELHDRVGKGRISVTGTSTLVLDGAGISVESLDLDGTFILRAGPRARVTVRDAKVRNAGWCLAPAGPDAVEEERIRGFRVIKDNGVVVDLGMDAEGEFLVTGNGEVVKQ</sequence>
<dbReference type="Gene3D" id="2.160.10.30">
    <property type="match status" value="1"/>
</dbReference>
<comment type="cofactor">
    <cofactor evidence="2">
        <name>Mg(2+)</name>
        <dbReference type="ChEBI" id="CHEBI:18420"/>
    </cofactor>
</comment>
<evidence type="ECO:0000256" key="7">
    <source>
        <dbReference type="ARBA" id="ARBA00048259"/>
    </source>
</evidence>
<accession>W7UBR1</accession>
<dbReference type="Gene3D" id="3.90.550.10">
    <property type="entry name" value="Spore Coat Polysaccharide Biosynthesis Protein SpsA, Chain A"/>
    <property type="match status" value="1"/>
</dbReference>